<gene>
    <name evidence="2" type="ORF">SAMN06295933_2752</name>
</gene>
<dbReference type="PANTHER" id="PTHR11803:SF58">
    <property type="entry name" value="PROTEIN HMF1-RELATED"/>
    <property type="match status" value="1"/>
</dbReference>
<name>A0A1X7E7H6_9BACT</name>
<dbReference type="GO" id="GO:0019239">
    <property type="term" value="F:deaminase activity"/>
    <property type="evidence" value="ECO:0007669"/>
    <property type="project" value="TreeGrafter"/>
</dbReference>
<dbReference type="GO" id="GO:0005829">
    <property type="term" value="C:cytosol"/>
    <property type="evidence" value="ECO:0007669"/>
    <property type="project" value="TreeGrafter"/>
</dbReference>
<dbReference type="PANTHER" id="PTHR11803">
    <property type="entry name" value="2-IMINOBUTANOATE/2-IMINOPROPANOATE DEAMINASE RIDA"/>
    <property type="match status" value="1"/>
</dbReference>
<dbReference type="SUPFAM" id="SSF55298">
    <property type="entry name" value="YjgF-like"/>
    <property type="match status" value="1"/>
</dbReference>
<dbReference type="InterPro" id="IPR019897">
    <property type="entry name" value="RidA_CS"/>
</dbReference>
<dbReference type="STRING" id="1519643.SAMN06295933_2752"/>
<dbReference type="NCBIfam" id="TIGR00004">
    <property type="entry name" value="Rid family detoxifying hydrolase"/>
    <property type="match status" value="1"/>
</dbReference>
<dbReference type="InterPro" id="IPR035959">
    <property type="entry name" value="RutC-like_sf"/>
</dbReference>
<dbReference type="InterPro" id="IPR006175">
    <property type="entry name" value="YjgF/YER057c/UK114"/>
</dbReference>
<evidence type="ECO:0000313" key="3">
    <source>
        <dbReference type="Proteomes" id="UP000192906"/>
    </source>
</evidence>
<dbReference type="EMBL" id="FWZU01000004">
    <property type="protein sequence ID" value="SMF28919.1"/>
    <property type="molecule type" value="Genomic_DNA"/>
</dbReference>
<organism evidence="2 3">
    <name type="scientific">Desulfovibrio gilichinskyi</name>
    <dbReference type="NCBI Taxonomy" id="1519643"/>
    <lineage>
        <taxon>Bacteria</taxon>
        <taxon>Pseudomonadati</taxon>
        <taxon>Thermodesulfobacteriota</taxon>
        <taxon>Desulfovibrionia</taxon>
        <taxon>Desulfovibrionales</taxon>
        <taxon>Desulfovibrionaceae</taxon>
        <taxon>Desulfovibrio</taxon>
    </lineage>
</organism>
<dbReference type="RefSeq" id="WP_085103154.1">
    <property type="nucleotide sequence ID" value="NZ_FWZU01000004.1"/>
</dbReference>
<reference evidence="3" key="1">
    <citation type="submission" date="2017-04" db="EMBL/GenBank/DDBJ databases">
        <authorList>
            <person name="Varghese N."/>
            <person name="Submissions S."/>
        </authorList>
    </citation>
    <scope>NUCLEOTIDE SEQUENCE [LARGE SCALE GENOMIC DNA]</scope>
    <source>
        <strain evidence="3">K3S</strain>
    </source>
</reference>
<dbReference type="Proteomes" id="UP000192906">
    <property type="component" value="Unassembled WGS sequence"/>
</dbReference>
<dbReference type="CDD" id="cd00448">
    <property type="entry name" value="YjgF_YER057c_UK114_family"/>
    <property type="match status" value="1"/>
</dbReference>
<dbReference type="FunFam" id="3.30.1330.40:FF:000001">
    <property type="entry name" value="L-PSP family endoribonuclease"/>
    <property type="match status" value="1"/>
</dbReference>
<dbReference type="OrthoDB" id="9808943at2"/>
<proteinExistence type="inferred from homology"/>
<dbReference type="Pfam" id="PF01042">
    <property type="entry name" value="Ribonuc_L-PSP"/>
    <property type="match status" value="1"/>
</dbReference>
<evidence type="ECO:0000313" key="2">
    <source>
        <dbReference type="EMBL" id="SMF28919.1"/>
    </source>
</evidence>
<dbReference type="Gene3D" id="3.30.1330.40">
    <property type="entry name" value="RutC-like"/>
    <property type="match status" value="1"/>
</dbReference>
<protein>
    <submittedName>
        <fullName evidence="2">Endoribonuclease L-PSP</fullName>
    </submittedName>
</protein>
<accession>A0A1X7E7H6</accession>
<dbReference type="AlphaFoldDB" id="A0A1X7E7H6"/>
<comment type="similarity">
    <text evidence="1">Belongs to the RutC family.</text>
</comment>
<evidence type="ECO:0000256" key="1">
    <source>
        <dbReference type="ARBA" id="ARBA00010552"/>
    </source>
</evidence>
<sequence length="127" mass="13120">MSELSVIATEKAPAAVGPYSQAVAAGGMLYVSGQLGLNPETMTLPASFSDQAEQSLKNLGAILEAAGCSIKDIVSVDVFLIDMGEFKTLNGIYASFMGDHKPARAAVQVSALPLGGLVEIKCVAKMD</sequence>
<dbReference type="InterPro" id="IPR006056">
    <property type="entry name" value="RidA"/>
</dbReference>
<dbReference type="PROSITE" id="PS01094">
    <property type="entry name" value="UPF0076"/>
    <property type="match status" value="1"/>
</dbReference>
<keyword evidence="3" id="KW-1185">Reference proteome</keyword>